<evidence type="ECO:0000313" key="1">
    <source>
        <dbReference type="EMBL" id="WMX44492.1"/>
    </source>
</evidence>
<protein>
    <submittedName>
        <fullName evidence="1">Uncharacterized protein</fullName>
    </submittedName>
</protein>
<dbReference type="RefSeq" id="WP_309548042.1">
    <property type="nucleotide sequence ID" value="NZ_CP133762.1"/>
</dbReference>
<dbReference type="EMBL" id="CP133762">
    <property type="protein sequence ID" value="WMX44492.1"/>
    <property type="molecule type" value="Genomic_DNA"/>
</dbReference>
<gene>
    <name evidence="1" type="ORF">RGF97_05930</name>
</gene>
<dbReference type="Proteomes" id="UP001250858">
    <property type="component" value="Chromosome"/>
</dbReference>
<accession>A0ABY9RRB6</accession>
<organism evidence="1 2">
    <name type="scientific">Streptomyces roseicoloratus</name>
    <dbReference type="NCBI Taxonomy" id="2508722"/>
    <lineage>
        <taxon>Bacteria</taxon>
        <taxon>Bacillati</taxon>
        <taxon>Actinomycetota</taxon>
        <taxon>Actinomycetes</taxon>
        <taxon>Kitasatosporales</taxon>
        <taxon>Streptomycetaceae</taxon>
        <taxon>Streptomyces</taxon>
    </lineage>
</organism>
<evidence type="ECO:0000313" key="2">
    <source>
        <dbReference type="Proteomes" id="UP001250858"/>
    </source>
</evidence>
<proteinExistence type="predicted"/>
<sequence>MEGRLWGLAEELSAALDDGAHCSRLVHALTRGRKRFTPQNVDALRRLVEEDLREYGAEPPFAAYRNTYDRIARGLDVLATAGRGAEAVPASRRRALACQIQRVRLHEAPTAS</sequence>
<keyword evidence="2" id="KW-1185">Reference proteome</keyword>
<reference evidence="1 2" key="1">
    <citation type="submission" date="2023-09" db="EMBL/GenBank/DDBJ databases">
        <title>Complete genome of Streptomyces roseicoloratus T14.</title>
        <authorList>
            <person name="Bashizi T."/>
            <person name="Kim M.-J."/>
            <person name="Lee G."/>
            <person name="Tagele S.B."/>
            <person name="Shin J.-H."/>
        </authorList>
    </citation>
    <scope>NUCLEOTIDE SEQUENCE [LARGE SCALE GENOMIC DNA]</scope>
    <source>
        <strain evidence="1 2">T14</strain>
    </source>
</reference>
<name>A0ABY9RRB6_9ACTN</name>